<dbReference type="EMBL" id="CAXAMM010029779">
    <property type="protein sequence ID" value="CAK9065304.1"/>
    <property type="molecule type" value="Genomic_DNA"/>
</dbReference>
<dbReference type="InterPro" id="IPR037196">
    <property type="entry name" value="HSP90_C"/>
</dbReference>
<keyword evidence="4" id="KW-0143">Chaperone</keyword>
<evidence type="ECO:0000313" key="7">
    <source>
        <dbReference type="EMBL" id="CAK9065304.1"/>
    </source>
</evidence>
<evidence type="ECO:0000256" key="2">
    <source>
        <dbReference type="ARBA" id="ARBA00022741"/>
    </source>
</evidence>
<dbReference type="InterPro" id="IPR020575">
    <property type="entry name" value="Hsp90_N"/>
</dbReference>
<feature type="region of interest" description="Disordered" evidence="5">
    <location>
        <begin position="206"/>
        <end position="243"/>
    </location>
</feature>
<keyword evidence="2" id="KW-0547">Nucleotide-binding</keyword>
<evidence type="ECO:0000256" key="3">
    <source>
        <dbReference type="ARBA" id="ARBA00022840"/>
    </source>
</evidence>
<evidence type="ECO:0000256" key="1">
    <source>
        <dbReference type="ARBA" id="ARBA00008239"/>
    </source>
</evidence>
<keyword evidence="8" id="KW-1185">Reference proteome</keyword>
<gene>
    <name evidence="7" type="ORF">SCF082_LOCUS33447</name>
</gene>
<feature type="compositionally biased region" description="Basic and acidic residues" evidence="5">
    <location>
        <begin position="218"/>
        <end position="230"/>
    </location>
</feature>
<organism evidence="7 8">
    <name type="scientific">Durusdinium trenchii</name>
    <dbReference type="NCBI Taxonomy" id="1381693"/>
    <lineage>
        <taxon>Eukaryota</taxon>
        <taxon>Sar</taxon>
        <taxon>Alveolata</taxon>
        <taxon>Dinophyceae</taxon>
        <taxon>Suessiales</taxon>
        <taxon>Symbiodiniaceae</taxon>
        <taxon>Durusdinium</taxon>
    </lineage>
</organism>
<comment type="caution">
    <text evidence="7">The sequence shown here is derived from an EMBL/GenBank/DDBJ whole genome shotgun (WGS) entry which is preliminary data.</text>
</comment>
<dbReference type="Gene3D" id="3.30.565.10">
    <property type="entry name" value="Histidine kinase-like ATPase, C-terminal domain"/>
    <property type="match status" value="1"/>
</dbReference>
<sequence>MAETFAFNADIQQLMSLIINTFYSNKEIFLRELISNASDALDKIRYESITDPDKIEAQPNFFIKIVPDKTNSTLTIEDSGIGMTKNELINNLGTIAKSGTKAFMEAMAAGGDISMIGQFGVGFYSAYLVSDKVLWLSEESGAGGSFTVQKDTELVHGEIKRGTKIICYLKEDQSEFLEERRLKDLVKKHSEFIGFPIELYVEKSKEKEVTDSEDEGEEEKKEEGDEPKIEEVDEEKEKEEKKKKTKKDLGLCKKLKSTTKEGLDIDDEDEKKKIEELKAEFEPLTKLMKEVLGDKVEKVIVSSRMADSPCVLTTSEYGWSANMERIMKAQALRDNSMTSYMVSKKTMEVNPKHSIMAELKKKAAADKSDKTVKDLIWLLFDTSLLTSGFNLDEPTQFAGRIHRMIKLGLSIDDDDEGLGDDDDLPPLEEMGPACGAGSLIGESLDEVIVPEWSMERFGRPGRLCFADCTQPFQKHALDLRLYQALQGLCAWILALLFGADRTDRADDLADHLWEFCNWDALSALVFCKGALGFQRGARETACVRVPGDLPQLQRSVLLALLGLAAPRIAFSVGATGEVSIEERQQQLEAHRALLMAVEQENGLLDCLLSYDWCSAVTLVPHLAQHLADLVSSVDSVDVPAFQDAQQDYLRHLRLRSSILWDILALSLSVHPTRSLLQNCARVAFHVPPPLPLPRKLQELLNGDLSAADRTALAWSCVLRANAGLALSEHLQNLAAELREQVEAQLCRAELMQWMRPEAST</sequence>
<dbReference type="SUPFAM" id="SSF55874">
    <property type="entry name" value="ATPase domain of HSP90 chaperone/DNA topoisomerase II/histidine kinase"/>
    <property type="match status" value="1"/>
</dbReference>
<name>A0ABP0NSA3_9DINO</name>
<reference evidence="7 8" key="1">
    <citation type="submission" date="2024-02" db="EMBL/GenBank/DDBJ databases">
        <authorList>
            <person name="Chen Y."/>
            <person name="Shah S."/>
            <person name="Dougan E. K."/>
            <person name="Thang M."/>
            <person name="Chan C."/>
        </authorList>
    </citation>
    <scope>NUCLEOTIDE SEQUENCE [LARGE SCALE GENOMIC DNA]</scope>
</reference>
<dbReference type="PRINTS" id="PR00775">
    <property type="entry name" value="HEATSHOCK90"/>
</dbReference>
<keyword evidence="3" id="KW-0067">ATP-binding</keyword>
<dbReference type="SMART" id="SM00387">
    <property type="entry name" value="HATPase_c"/>
    <property type="match status" value="1"/>
</dbReference>
<proteinExistence type="inferred from homology"/>
<evidence type="ECO:0000259" key="6">
    <source>
        <dbReference type="SMART" id="SM00387"/>
    </source>
</evidence>
<evidence type="ECO:0000256" key="4">
    <source>
        <dbReference type="ARBA" id="ARBA00023186"/>
    </source>
</evidence>
<evidence type="ECO:0000313" key="8">
    <source>
        <dbReference type="Proteomes" id="UP001642464"/>
    </source>
</evidence>
<dbReference type="Gene3D" id="1.20.120.790">
    <property type="entry name" value="Heat shock protein 90, C-terminal domain"/>
    <property type="match status" value="1"/>
</dbReference>
<keyword evidence="7" id="KW-0346">Stress response</keyword>
<dbReference type="InterPro" id="IPR003594">
    <property type="entry name" value="HATPase_dom"/>
</dbReference>
<accession>A0ABP0NSA3</accession>
<dbReference type="CDD" id="cd16927">
    <property type="entry name" value="HATPase_Hsp90-like"/>
    <property type="match status" value="1"/>
</dbReference>
<dbReference type="PROSITE" id="PS00298">
    <property type="entry name" value="HSP90"/>
    <property type="match status" value="1"/>
</dbReference>
<evidence type="ECO:0000256" key="5">
    <source>
        <dbReference type="SAM" id="MobiDB-lite"/>
    </source>
</evidence>
<feature type="domain" description="Histidine kinase/HSP90-like ATPase" evidence="6">
    <location>
        <begin position="25"/>
        <end position="173"/>
    </location>
</feature>
<dbReference type="InterPro" id="IPR036890">
    <property type="entry name" value="HATPase_C_sf"/>
</dbReference>
<dbReference type="Pfam" id="PF00183">
    <property type="entry name" value="HSP90"/>
    <property type="match status" value="2"/>
</dbReference>
<dbReference type="PANTHER" id="PTHR11528">
    <property type="entry name" value="HEAT SHOCK PROTEIN 90 FAMILY MEMBER"/>
    <property type="match status" value="1"/>
</dbReference>
<dbReference type="Pfam" id="PF13589">
    <property type="entry name" value="HATPase_c_3"/>
    <property type="match status" value="1"/>
</dbReference>
<dbReference type="InterPro" id="IPR019805">
    <property type="entry name" value="Heat_shock_protein_90_CS"/>
</dbReference>
<protein>
    <submittedName>
        <fullName evidence="7">Heat shock protein 90 (HSP90)</fullName>
    </submittedName>
</protein>
<dbReference type="Proteomes" id="UP001642464">
    <property type="component" value="Unassembled WGS sequence"/>
</dbReference>
<dbReference type="InterPro" id="IPR001404">
    <property type="entry name" value="Hsp90_fam"/>
</dbReference>
<dbReference type="SUPFAM" id="SSF110942">
    <property type="entry name" value="HSP90 C-terminal domain"/>
    <property type="match status" value="1"/>
</dbReference>
<comment type="similarity">
    <text evidence="1">Belongs to the heat shock protein 90 family.</text>
</comment>